<dbReference type="SMART" id="SM00256">
    <property type="entry name" value="FBOX"/>
    <property type="match status" value="1"/>
</dbReference>
<evidence type="ECO:0000313" key="4">
    <source>
        <dbReference type="Proteomes" id="UP000015100"/>
    </source>
</evidence>
<dbReference type="InterPro" id="IPR036047">
    <property type="entry name" value="F-box-like_dom_sf"/>
</dbReference>
<evidence type="ECO:0000313" key="3">
    <source>
        <dbReference type="EMBL" id="EPS44135.1"/>
    </source>
</evidence>
<feature type="domain" description="F-box" evidence="2">
    <location>
        <begin position="109"/>
        <end position="156"/>
    </location>
</feature>
<dbReference type="Gene3D" id="1.20.1280.50">
    <property type="match status" value="1"/>
</dbReference>
<dbReference type="OMA" id="TIIRRDC"/>
<gene>
    <name evidence="3" type="ORF">H072_1839</name>
</gene>
<dbReference type="AlphaFoldDB" id="S8AMG8"/>
<dbReference type="PROSITE" id="PS50181">
    <property type="entry name" value="FBOX"/>
    <property type="match status" value="1"/>
</dbReference>
<keyword evidence="4" id="KW-1185">Reference proteome</keyword>
<organism evidence="3 4">
    <name type="scientific">Dactylellina haptotyla (strain CBS 200.50)</name>
    <name type="common">Nematode-trapping fungus</name>
    <name type="synonym">Monacrosporium haptotylum</name>
    <dbReference type="NCBI Taxonomy" id="1284197"/>
    <lineage>
        <taxon>Eukaryota</taxon>
        <taxon>Fungi</taxon>
        <taxon>Dikarya</taxon>
        <taxon>Ascomycota</taxon>
        <taxon>Pezizomycotina</taxon>
        <taxon>Orbiliomycetes</taxon>
        <taxon>Orbiliales</taxon>
        <taxon>Orbiliaceae</taxon>
        <taxon>Dactylellina</taxon>
    </lineage>
</organism>
<accession>S8AMG8</accession>
<dbReference type="Pfam" id="PF00646">
    <property type="entry name" value="F-box"/>
    <property type="match status" value="1"/>
</dbReference>
<dbReference type="HOGENOM" id="CLU_604136_0_0_1"/>
<reference evidence="3 4" key="1">
    <citation type="journal article" date="2013" name="PLoS Genet.">
        <title>Genomic mechanisms accounting for the adaptation to parasitism in nematode-trapping fungi.</title>
        <authorList>
            <person name="Meerupati T."/>
            <person name="Andersson K.M."/>
            <person name="Friman E."/>
            <person name="Kumar D."/>
            <person name="Tunlid A."/>
            <person name="Ahren D."/>
        </authorList>
    </citation>
    <scope>NUCLEOTIDE SEQUENCE [LARGE SCALE GENOMIC DNA]</scope>
    <source>
        <strain evidence="3 4">CBS 200.50</strain>
    </source>
</reference>
<dbReference type="InterPro" id="IPR001810">
    <property type="entry name" value="F-box_dom"/>
</dbReference>
<proteinExistence type="predicted"/>
<dbReference type="EMBL" id="AQGS01000057">
    <property type="protein sequence ID" value="EPS44135.1"/>
    <property type="molecule type" value="Genomic_DNA"/>
</dbReference>
<dbReference type="OrthoDB" id="5272922at2759"/>
<dbReference type="Proteomes" id="UP000015100">
    <property type="component" value="Unassembled WGS sequence"/>
</dbReference>
<dbReference type="CDD" id="cd09917">
    <property type="entry name" value="F-box_SF"/>
    <property type="match status" value="1"/>
</dbReference>
<feature type="region of interest" description="Disordered" evidence="1">
    <location>
        <begin position="1"/>
        <end position="37"/>
    </location>
</feature>
<sequence>MDNPKEPNPLASTSPAKQLRKYGGLPSIHKPKDGQIPNMGRSISASSAIISASGTQDLDFPFSSIDIEAKPLQEVGFLREPVQTLPELEQEIIAKNPPGQWFRKDPNRETDITCLPAELHIEILKNVTFLDQLSCERVCTTWRTIIRRDCTSFRYIPVNTPIGVEVKGNEELKRQLFQKTTPLPQTIPAYKKPTILIHRMLLDGNFAFRQIPGSSRAEVMSTYFPDCPNSQPRRFKIANLTFLNDPLAIYDNTAFKRRRDVPSITIEFDAEPLRNEFQLRIGGDFTTANTVRPIAPILPRLFSNFHAPTPAPTYTSIPVNLGTTNIRVAMARNLKYLRGWDLGSFLLCILGKLEGPHHWYENSAIERNERWNGRQWDKKRSTGVDYDGDWDMDSGFCQPLTLQEIAKKEHELLGQYQKNGFWYMRNLKAKNPTPDEVFVALTPVSEWIWEICY</sequence>
<evidence type="ECO:0000259" key="2">
    <source>
        <dbReference type="PROSITE" id="PS50181"/>
    </source>
</evidence>
<evidence type="ECO:0000256" key="1">
    <source>
        <dbReference type="SAM" id="MobiDB-lite"/>
    </source>
</evidence>
<dbReference type="SUPFAM" id="SSF81383">
    <property type="entry name" value="F-box domain"/>
    <property type="match status" value="1"/>
</dbReference>
<comment type="caution">
    <text evidence="3">The sequence shown here is derived from an EMBL/GenBank/DDBJ whole genome shotgun (WGS) entry which is preliminary data.</text>
</comment>
<name>S8AMG8_DACHA</name>
<reference evidence="4" key="2">
    <citation type="submission" date="2013-04" db="EMBL/GenBank/DDBJ databases">
        <title>Genomic mechanisms accounting for the adaptation to parasitism in nematode-trapping fungi.</title>
        <authorList>
            <person name="Ahren D.G."/>
        </authorList>
    </citation>
    <scope>NUCLEOTIDE SEQUENCE [LARGE SCALE GENOMIC DNA]</scope>
    <source>
        <strain evidence="4">CBS 200.50</strain>
    </source>
</reference>
<protein>
    <recommendedName>
        <fullName evidence="2">F-box domain-containing protein</fullName>
    </recommendedName>
</protein>